<proteinExistence type="predicted"/>
<dbReference type="STRING" id="593133.SAMN04488006_3135"/>
<organism evidence="1 2">
    <name type="scientific">Lutibacter maritimus</name>
    <dbReference type="NCBI Taxonomy" id="593133"/>
    <lineage>
        <taxon>Bacteria</taxon>
        <taxon>Pseudomonadati</taxon>
        <taxon>Bacteroidota</taxon>
        <taxon>Flavobacteriia</taxon>
        <taxon>Flavobacteriales</taxon>
        <taxon>Flavobacteriaceae</taxon>
        <taxon>Lutibacter</taxon>
    </lineage>
</organism>
<sequence length="101" mass="11765">MKLLIVTAIKVFEKEVKIMLKKSGIHIFSYTDINGFRDLSEESVESNWFGSEMNENESLMFYSFADEEKTDLLFNYANEFNSKQKTLSKIHVVILNVEKSN</sequence>
<dbReference type="EMBL" id="FOZP01000009">
    <property type="protein sequence ID" value="SFS77515.1"/>
    <property type="molecule type" value="Genomic_DNA"/>
</dbReference>
<dbReference type="AlphaFoldDB" id="A0A1I6SKP3"/>
<gene>
    <name evidence="1" type="ORF">SAMN04488006_3135</name>
</gene>
<evidence type="ECO:0000313" key="2">
    <source>
        <dbReference type="Proteomes" id="UP000199312"/>
    </source>
</evidence>
<evidence type="ECO:0008006" key="3">
    <source>
        <dbReference type="Google" id="ProtNLM"/>
    </source>
</evidence>
<keyword evidence="2" id="KW-1185">Reference proteome</keyword>
<dbReference type="OrthoDB" id="1524637at2"/>
<evidence type="ECO:0000313" key="1">
    <source>
        <dbReference type="EMBL" id="SFS77515.1"/>
    </source>
</evidence>
<reference evidence="2" key="1">
    <citation type="submission" date="2016-10" db="EMBL/GenBank/DDBJ databases">
        <authorList>
            <person name="Varghese N."/>
            <person name="Submissions S."/>
        </authorList>
    </citation>
    <scope>NUCLEOTIDE SEQUENCE [LARGE SCALE GENOMIC DNA]</scope>
    <source>
        <strain evidence="2">DSM 24450</strain>
    </source>
</reference>
<dbReference type="RefSeq" id="WP_090229842.1">
    <property type="nucleotide sequence ID" value="NZ_FOZP01000009.1"/>
</dbReference>
<accession>A0A1I6SKP3</accession>
<protein>
    <recommendedName>
        <fullName evidence="3">Nitrogen regulatory protein P-II family</fullName>
    </recommendedName>
</protein>
<dbReference type="Proteomes" id="UP000199312">
    <property type="component" value="Unassembled WGS sequence"/>
</dbReference>
<name>A0A1I6SKP3_9FLAO</name>